<dbReference type="GO" id="GO:0008360">
    <property type="term" value="P:regulation of cell shape"/>
    <property type="evidence" value="ECO:0007669"/>
    <property type="project" value="UniProtKB-KW"/>
</dbReference>
<keyword evidence="6 18" id="KW-0548">Nucleotidyltransferase</keyword>
<reference evidence="21" key="1">
    <citation type="submission" date="2009-09" db="EMBL/GenBank/DDBJ databases">
        <title>The complete genome of Nakamurella multipartita DSM 44233.</title>
        <authorList>
            <consortium name="US DOE Joint Genome Institute (JGI-PGF)"/>
            <person name="Lucas S."/>
            <person name="Copeland A."/>
            <person name="Lapidus A."/>
            <person name="Glavina del Rio T."/>
            <person name="Dalin E."/>
            <person name="Tice H."/>
            <person name="Bruce D."/>
            <person name="Goodwin L."/>
            <person name="Pitluck S."/>
            <person name="Kyrpides N."/>
            <person name="Mavromatis K."/>
            <person name="Ivanova N."/>
            <person name="Ovchinnikova G."/>
            <person name="Sims D."/>
            <person name="Meincke L."/>
            <person name="Brettin T."/>
            <person name="Detter J.C."/>
            <person name="Han C."/>
            <person name="Larimer F."/>
            <person name="Land M."/>
            <person name="Hauser L."/>
            <person name="Markowitz V."/>
            <person name="Cheng J.-F."/>
            <person name="Hugenholtz P."/>
            <person name="Woyke T."/>
            <person name="Wu D."/>
            <person name="Klenk H.-P."/>
            <person name="Eisen J.A."/>
        </authorList>
    </citation>
    <scope>NUCLEOTIDE SEQUENCE [LARGE SCALE GENOMIC DNA]</scope>
    <source>
        <strain evidence="21">ATCC 700099 / DSM 44233 / CIP 104796 / JCM 9543 / NBRC 105858 / Y-104</strain>
    </source>
</reference>
<feature type="binding site" evidence="18">
    <location>
        <position position="124"/>
    </location>
    <ligand>
        <name>Mg(2+)</name>
        <dbReference type="ChEBI" id="CHEBI:18420"/>
    </ligand>
</feature>
<comment type="catalytic activity">
    <reaction evidence="16 18">
        <text>N-acetyl-alpha-D-glucosamine 1-phosphate + UTP + H(+) = UDP-N-acetyl-alpha-D-glucosamine + diphosphate</text>
        <dbReference type="Rhea" id="RHEA:13509"/>
        <dbReference type="ChEBI" id="CHEBI:15378"/>
        <dbReference type="ChEBI" id="CHEBI:33019"/>
        <dbReference type="ChEBI" id="CHEBI:46398"/>
        <dbReference type="ChEBI" id="CHEBI:57705"/>
        <dbReference type="ChEBI" id="CHEBI:57776"/>
        <dbReference type="EC" id="2.7.7.23"/>
    </reaction>
</comment>
<dbReference type="Proteomes" id="UP000002218">
    <property type="component" value="Chromosome"/>
</dbReference>
<dbReference type="PANTHER" id="PTHR43584">
    <property type="entry name" value="NUCLEOTIDYL TRANSFERASE"/>
    <property type="match status" value="1"/>
</dbReference>
<evidence type="ECO:0000256" key="10">
    <source>
        <dbReference type="ARBA" id="ARBA00022960"/>
    </source>
</evidence>
<dbReference type="SUPFAM" id="SSF53448">
    <property type="entry name" value="Nucleotide-diphospho-sugar transferases"/>
    <property type="match status" value="1"/>
</dbReference>
<keyword evidence="9 18" id="KW-0460">Magnesium</keyword>
<feature type="binding site" evidence="18">
    <location>
        <begin position="407"/>
        <end position="408"/>
    </location>
    <ligand>
        <name>acetyl-CoA</name>
        <dbReference type="ChEBI" id="CHEBI:57288"/>
    </ligand>
</feature>
<feature type="binding site" evidence="18">
    <location>
        <position position="161"/>
    </location>
    <ligand>
        <name>UDP-N-acetyl-alpha-D-glucosamine</name>
        <dbReference type="ChEBI" id="CHEBI:57705"/>
    </ligand>
</feature>
<dbReference type="HAMAP" id="MF_01631">
    <property type="entry name" value="GlmU"/>
    <property type="match status" value="1"/>
</dbReference>
<dbReference type="CDD" id="cd03353">
    <property type="entry name" value="LbH_GlmU_C"/>
    <property type="match status" value="1"/>
</dbReference>
<keyword evidence="11 18" id="KW-0573">Peptidoglycan synthesis</keyword>
<feature type="binding site" evidence="18">
    <location>
        <position position="39"/>
    </location>
    <ligand>
        <name>UDP-N-acetyl-alpha-D-glucosamine</name>
        <dbReference type="ChEBI" id="CHEBI:57705"/>
    </ligand>
</feature>
<feature type="binding site" evidence="18">
    <location>
        <begin position="99"/>
        <end position="100"/>
    </location>
    <ligand>
        <name>UDP-N-acetyl-alpha-D-glucosamine</name>
        <dbReference type="ChEBI" id="CHEBI:57705"/>
    </ligand>
</feature>
<comment type="catalytic activity">
    <reaction evidence="15 18">
        <text>alpha-D-glucosamine 1-phosphate + acetyl-CoA = N-acetyl-alpha-D-glucosamine 1-phosphate + CoA + H(+)</text>
        <dbReference type="Rhea" id="RHEA:13725"/>
        <dbReference type="ChEBI" id="CHEBI:15378"/>
        <dbReference type="ChEBI" id="CHEBI:57287"/>
        <dbReference type="ChEBI" id="CHEBI:57288"/>
        <dbReference type="ChEBI" id="CHEBI:57776"/>
        <dbReference type="ChEBI" id="CHEBI:58516"/>
        <dbReference type="EC" id="2.3.1.157"/>
    </reaction>
</comment>
<dbReference type="GO" id="GO:0019134">
    <property type="term" value="F:glucosamine-1-phosphate N-acetyltransferase activity"/>
    <property type="evidence" value="ECO:0007669"/>
    <property type="project" value="UniProtKB-UniRule"/>
</dbReference>
<feature type="binding site" evidence="18">
    <location>
        <begin position="25"/>
        <end position="28"/>
    </location>
    <ligand>
        <name>UDP-N-acetyl-alpha-D-glucosamine</name>
        <dbReference type="ChEBI" id="CHEBI:57705"/>
    </ligand>
</feature>
<feature type="region of interest" description="Pyrophosphorylase" evidence="18">
    <location>
        <begin position="1"/>
        <end position="251"/>
    </location>
</feature>
<dbReference type="InterPro" id="IPR050065">
    <property type="entry name" value="GlmU-like"/>
</dbReference>
<comment type="subunit">
    <text evidence="18">Homotrimer.</text>
</comment>
<evidence type="ECO:0000256" key="9">
    <source>
        <dbReference type="ARBA" id="ARBA00022842"/>
    </source>
</evidence>
<dbReference type="KEGG" id="nml:Namu_4526"/>
<dbReference type="InterPro" id="IPR005882">
    <property type="entry name" value="Bifunctional_GlmU"/>
</dbReference>
<dbReference type="NCBIfam" id="TIGR01173">
    <property type="entry name" value="glmU"/>
    <property type="match status" value="1"/>
</dbReference>
<keyword evidence="8 18" id="KW-0677">Repeat</keyword>
<feature type="binding site" evidence="18">
    <location>
        <position position="426"/>
    </location>
    <ligand>
        <name>acetyl-CoA</name>
        <dbReference type="ChEBI" id="CHEBI:57288"/>
    </ligand>
</feature>
<dbReference type="Pfam" id="PF00132">
    <property type="entry name" value="Hexapep"/>
    <property type="match status" value="1"/>
</dbReference>
<keyword evidence="7 18" id="KW-0479">Metal-binding</keyword>
<dbReference type="Gene3D" id="3.90.550.10">
    <property type="entry name" value="Spore Coat Polysaccharide Biosynthesis Protein SpsA, Chain A"/>
    <property type="match status" value="1"/>
</dbReference>
<dbReference type="UniPathway" id="UPA00113">
    <property type="reaction ID" value="UER00532"/>
</dbReference>
<feature type="binding site" evidence="18">
    <location>
        <position position="372"/>
    </location>
    <ligand>
        <name>UDP-N-acetyl-alpha-D-glucosamine</name>
        <dbReference type="ChEBI" id="CHEBI:57705"/>
    </ligand>
</feature>
<evidence type="ECO:0000256" key="11">
    <source>
        <dbReference type="ARBA" id="ARBA00022984"/>
    </source>
</evidence>
<dbReference type="GO" id="GO:0000287">
    <property type="term" value="F:magnesium ion binding"/>
    <property type="evidence" value="ECO:0007669"/>
    <property type="project" value="UniProtKB-UniRule"/>
</dbReference>
<reference evidence="20 21" key="2">
    <citation type="journal article" date="2010" name="Stand. Genomic Sci.">
        <title>Complete genome sequence of Nakamurella multipartita type strain (Y-104).</title>
        <authorList>
            <person name="Tice H."/>
            <person name="Mayilraj S."/>
            <person name="Sims D."/>
            <person name="Lapidus A."/>
            <person name="Nolan M."/>
            <person name="Lucas S."/>
            <person name="Glavina Del Rio T."/>
            <person name="Copeland A."/>
            <person name="Cheng J.F."/>
            <person name="Meincke L."/>
            <person name="Bruce D."/>
            <person name="Goodwin L."/>
            <person name="Pitluck S."/>
            <person name="Ivanova N."/>
            <person name="Mavromatis K."/>
            <person name="Ovchinnikova G."/>
            <person name="Pati A."/>
            <person name="Chen A."/>
            <person name="Palaniappan K."/>
            <person name="Land M."/>
            <person name="Hauser L."/>
            <person name="Chang Y.J."/>
            <person name="Jeffries C.D."/>
            <person name="Detter J.C."/>
            <person name="Brettin T."/>
            <person name="Rohde M."/>
            <person name="Goker M."/>
            <person name="Bristow J."/>
            <person name="Eisen J.A."/>
            <person name="Markowitz V."/>
            <person name="Hugenholtz P."/>
            <person name="Kyrpides N.C."/>
            <person name="Klenk H.P."/>
            <person name="Chen F."/>
        </authorList>
    </citation>
    <scope>NUCLEOTIDE SEQUENCE [LARGE SCALE GENOMIC DNA]</scope>
    <source>
        <strain evidence="21">ATCC 700099 / DSM 44233 / CIP 104796 / JCM 9543 / NBRC 105858 / Y-104</strain>
    </source>
</reference>
<evidence type="ECO:0000256" key="12">
    <source>
        <dbReference type="ARBA" id="ARBA00023268"/>
    </source>
</evidence>
<dbReference type="PANTHER" id="PTHR43584:SF3">
    <property type="entry name" value="BIFUNCTIONAL PROTEIN GLMU"/>
    <property type="match status" value="1"/>
</dbReference>
<comment type="pathway">
    <text evidence="18">Nucleotide-sugar biosynthesis; UDP-N-acetyl-alpha-D-glucosamine biosynthesis; UDP-N-acetyl-alpha-D-glucosamine from N-acetyl-alpha-D-glucosamine 1-phosphate: step 1/1.</text>
</comment>
<sequence precursor="true">MPPRPADPTTSSAATASGIAAVIVLAAGQGTRMRSRKPKVLHELAGKPLIWHALSCAAALRPTALVAVLGHGRDDVGGYLTGADDLPTITTAVQDEQKGTGHACACALEVTGPLSGTVIVTYGDVPLLQTATLQALADTHASSGNAVTVLTATVDNPTGYGRIIRDEGGNLLGIVEQKDADEAQRAIREINSGVYAFDGAVLTDGLSRLSDANAAGERYLTDVVGIAQGDGRRVGSLHAADPVETEGVNDRVQLAEMARVLNARLVRRAQLAGVTIHDPATTWIHADVTIGTDTEILPGTQLRAGTSIGQGCSIGPDTTLTTCTVADGASVVRSHAEQATIGAGASVGPFSYLRPGAVLQERTKAGAFVEIKKSTVGAGSKVPHLSYIGDTTIGAGVNIGAGTITANYDGDHKYPTVIGDQVFVGSDSTLVAPVTLGDGAYVAAGSTITGDLGPGALGVARGRQHVAAGWVLRKRVGTRAAAVAQAALADEPVQLPTRDEPTT</sequence>
<evidence type="ECO:0000313" key="21">
    <source>
        <dbReference type="Proteomes" id="UP000002218"/>
    </source>
</evidence>
<keyword evidence="10 18" id="KW-0133">Cell shape</keyword>
<dbReference type="RefSeq" id="WP_015749620.1">
    <property type="nucleotide sequence ID" value="NC_013235.1"/>
</dbReference>
<keyword evidence="14 18" id="KW-0961">Cell wall biogenesis/degradation</keyword>
<feature type="active site" description="Proton acceptor" evidence="18">
    <location>
        <position position="384"/>
    </location>
</feature>
<evidence type="ECO:0000256" key="14">
    <source>
        <dbReference type="ARBA" id="ARBA00023316"/>
    </source>
</evidence>
<evidence type="ECO:0000256" key="7">
    <source>
        <dbReference type="ARBA" id="ARBA00022723"/>
    </source>
</evidence>
<dbReference type="InterPro" id="IPR025877">
    <property type="entry name" value="MobA-like_NTP_Trfase"/>
</dbReference>
<evidence type="ECO:0000256" key="18">
    <source>
        <dbReference type="HAMAP-Rule" id="MF_01631"/>
    </source>
</evidence>
<evidence type="ECO:0000256" key="5">
    <source>
        <dbReference type="ARBA" id="ARBA00022679"/>
    </source>
</evidence>
<evidence type="ECO:0000256" key="17">
    <source>
        <dbReference type="ARBA" id="ARBA00049628"/>
    </source>
</evidence>
<dbReference type="Pfam" id="PF12804">
    <property type="entry name" value="NTP_transf_3"/>
    <property type="match status" value="1"/>
</dbReference>
<feature type="binding site" evidence="18">
    <location>
        <position position="398"/>
    </location>
    <ligand>
        <name>UDP-N-acetyl-alpha-D-glucosamine</name>
        <dbReference type="ChEBI" id="CHEBI:57705"/>
    </ligand>
</feature>
<name>C8X6Q7_NAKMY</name>
<evidence type="ECO:0000259" key="19">
    <source>
        <dbReference type="Pfam" id="PF12804"/>
    </source>
</evidence>
<evidence type="ECO:0000256" key="1">
    <source>
        <dbReference type="ARBA" id="ARBA00004496"/>
    </source>
</evidence>
<feature type="binding site" evidence="18">
    <location>
        <position position="387"/>
    </location>
    <ligand>
        <name>UDP-N-acetyl-alpha-D-glucosamine</name>
        <dbReference type="ChEBI" id="CHEBI:57705"/>
    </ligand>
</feature>
<evidence type="ECO:0000256" key="6">
    <source>
        <dbReference type="ARBA" id="ARBA00022695"/>
    </source>
</evidence>
<dbReference type="HOGENOM" id="CLU_029499_15_2_11"/>
<dbReference type="GO" id="GO:0005737">
    <property type="term" value="C:cytoplasm"/>
    <property type="evidence" value="ECO:0007669"/>
    <property type="project" value="UniProtKB-SubCell"/>
</dbReference>
<dbReference type="NCBIfam" id="NF010932">
    <property type="entry name" value="PRK14352.1"/>
    <property type="match status" value="1"/>
</dbReference>
<feature type="domain" description="MobA-like NTP transferase" evidence="19">
    <location>
        <begin position="22"/>
        <end position="165"/>
    </location>
</feature>
<dbReference type="eggNOG" id="COG1207">
    <property type="taxonomic scope" value="Bacteria"/>
</dbReference>
<comment type="subcellular location">
    <subcellularLocation>
        <location evidence="1 18">Cytoplasm</location>
    </subcellularLocation>
</comment>
<evidence type="ECO:0000313" key="20">
    <source>
        <dbReference type="EMBL" id="ACV80805.1"/>
    </source>
</evidence>
<dbReference type="PROSITE" id="PS00101">
    <property type="entry name" value="HEXAPEP_TRANSFERASES"/>
    <property type="match status" value="1"/>
</dbReference>
<evidence type="ECO:0000256" key="13">
    <source>
        <dbReference type="ARBA" id="ARBA00023315"/>
    </source>
</evidence>
<dbReference type="GO" id="GO:0000902">
    <property type="term" value="P:cell morphogenesis"/>
    <property type="evidence" value="ECO:0007669"/>
    <property type="project" value="UniProtKB-UniRule"/>
</dbReference>
<comment type="pathway">
    <text evidence="18">Nucleotide-sugar biosynthesis; UDP-N-acetyl-alpha-D-glucosamine biosynthesis; N-acetyl-alpha-D-glucosamine 1-phosphate from alpha-D-glucosamine 6-phosphate (route II): step 2/2.</text>
</comment>
<feature type="binding site" evidence="18">
    <location>
        <position position="444"/>
    </location>
    <ligand>
        <name>acetyl-CoA</name>
        <dbReference type="ChEBI" id="CHEBI:57288"/>
    </ligand>
</feature>
<feature type="binding site" evidence="18">
    <location>
        <position position="191"/>
    </location>
    <ligand>
        <name>UDP-N-acetyl-alpha-D-glucosamine</name>
        <dbReference type="ChEBI" id="CHEBI:57705"/>
    </ligand>
</feature>
<dbReference type="GO" id="GO:0009252">
    <property type="term" value="P:peptidoglycan biosynthetic process"/>
    <property type="evidence" value="ECO:0007669"/>
    <property type="project" value="UniProtKB-UniRule"/>
</dbReference>
<dbReference type="GO" id="GO:0071555">
    <property type="term" value="P:cell wall organization"/>
    <property type="evidence" value="ECO:0007669"/>
    <property type="project" value="UniProtKB-KW"/>
</dbReference>
<comment type="cofactor">
    <cofactor evidence="18">
        <name>Mg(2+)</name>
        <dbReference type="ChEBI" id="CHEBI:18420"/>
    </cofactor>
    <text evidence="18">Binds 1 Mg(2+) ion per subunit.</text>
</comment>
<dbReference type="GO" id="GO:0009245">
    <property type="term" value="P:lipid A biosynthetic process"/>
    <property type="evidence" value="ECO:0007669"/>
    <property type="project" value="UniProtKB-UniRule"/>
</dbReference>
<gene>
    <name evidence="18" type="primary">glmU</name>
    <name evidence="20" type="ordered locus">Namu_4526</name>
</gene>
<feature type="binding site" evidence="18">
    <location>
        <position position="94"/>
    </location>
    <ligand>
        <name>UDP-N-acetyl-alpha-D-glucosamine</name>
        <dbReference type="ChEBI" id="CHEBI:57705"/>
    </ligand>
</feature>
<dbReference type="GO" id="GO:0006048">
    <property type="term" value="P:UDP-N-acetylglucosamine biosynthetic process"/>
    <property type="evidence" value="ECO:0007669"/>
    <property type="project" value="UniProtKB-UniPathway"/>
</dbReference>
<proteinExistence type="inferred from homology"/>
<dbReference type="AlphaFoldDB" id="C8X6Q7"/>
<dbReference type="InterPro" id="IPR011004">
    <property type="entry name" value="Trimer_LpxA-like_sf"/>
</dbReference>
<comment type="similarity">
    <text evidence="3 18">In the N-terminal section; belongs to the N-acetylglucosamine-1-phosphate uridyltransferase family.</text>
</comment>
<feature type="binding site" evidence="18">
    <location>
        <position position="461"/>
    </location>
    <ligand>
        <name>acetyl-CoA</name>
        <dbReference type="ChEBI" id="CHEBI:57288"/>
    </ligand>
</feature>
<evidence type="ECO:0000256" key="3">
    <source>
        <dbReference type="ARBA" id="ARBA00007947"/>
    </source>
</evidence>
<evidence type="ECO:0000256" key="2">
    <source>
        <dbReference type="ARBA" id="ARBA00007707"/>
    </source>
</evidence>
<dbReference type="FunCoup" id="C8X6Q7">
    <property type="interactions" value="76"/>
</dbReference>
<evidence type="ECO:0000256" key="15">
    <source>
        <dbReference type="ARBA" id="ARBA00048247"/>
    </source>
</evidence>
<dbReference type="InterPro" id="IPR018357">
    <property type="entry name" value="Hexapep_transf_CS"/>
</dbReference>
<dbReference type="OrthoDB" id="9775031at2"/>
<evidence type="ECO:0000256" key="16">
    <source>
        <dbReference type="ARBA" id="ARBA00048493"/>
    </source>
</evidence>
<dbReference type="SUPFAM" id="SSF51161">
    <property type="entry name" value="Trimeric LpxA-like enzymes"/>
    <property type="match status" value="1"/>
</dbReference>
<keyword evidence="21" id="KW-1185">Reference proteome</keyword>
<comment type="function">
    <text evidence="17 18">Catalyzes the last two sequential reactions in the de novo biosynthetic pathway for UDP-N-acetylglucosamine (UDP-GlcNAc). The C-terminal domain catalyzes the transfer of acetyl group from acetyl coenzyme A to glucosamine-1-phosphate (GlcN-1-P) to produce N-acetylglucosamine-1-phosphate (GlcNAc-1-P), which is converted into UDP-GlcNAc by the transfer of uridine 5-monophosphate (from uridine 5-triphosphate), a reaction catalyzed by the N-terminal domain.</text>
</comment>
<keyword evidence="5 18" id="KW-0808">Transferase</keyword>
<feature type="binding site" evidence="18">
    <location>
        <position position="354"/>
    </location>
    <ligand>
        <name>UDP-N-acetyl-alpha-D-glucosamine</name>
        <dbReference type="ChEBI" id="CHEBI:57705"/>
    </ligand>
</feature>
<dbReference type="EC" id="2.3.1.157" evidence="18"/>
<dbReference type="InterPro" id="IPR029044">
    <property type="entry name" value="Nucleotide-diphossugar_trans"/>
</dbReference>
<dbReference type="GO" id="GO:0003977">
    <property type="term" value="F:UDP-N-acetylglucosamine diphosphorylase activity"/>
    <property type="evidence" value="ECO:0007669"/>
    <property type="project" value="UniProtKB-UniRule"/>
</dbReference>
<evidence type="ECO:0000256" key="4">
    <source>
        <dbReference type="ARBA" id="ARBA00022490"/>
    </source>
</evidence>
<feature type="binding site" evidence="18">
    <location>
        <position position="401"/>
    </location>
    <ligand>
        <name>acetyl-CoA</name>
        <dbReference type="ChEBI" id="CHEBI:57288"/>
    </ligand>
</feature>
<dbReference type="EMBL" id="CP001737">
    <property type="protein sequence ID" value="ACV80805.1"/>
    <property type="molecule type" value="Genomic_DNA"/>
</dbReference>
<feature type="binding site" evidence="18">
    <location>
        <begin position="122"/>
        <end position="124"/>
    </location>
    <ligand>
        <name>UDP-N-acetyl-alpha-D-glucosamine</name>
        <dbReference type="ChEBI" id="CHEBI:57705"/>
    </ligand>
</feature>
<keyword evidence="4 18" id="KW-0963">Cytoplasm</keyword>
<comment type="similarity">
    <text evidence="2 18">In the C-terminal section; belongs to the transferase hexapeptide repeat family.</text>
</comment>
<dbReference type="STRING" id="479431.Namu_4526"/>
<dbReference type="CDD" id="cd02540">
    <property type="entry name" value="GT2_GlmU_N_bac"/>
    <property type="match status" value="1"/>
</dbReference>
<protein>
    <recommendedName>
        <fullName evidence="18">Bifunctional protein GlmU</fullName>
    </recommendedName>
    <domain>
        <recommendedName>
            <fullName evidence="18">UDP-N-acetylglucosamine pyrophosphorylase</fullName>
            <ecNumber evidence="18">2.7.7.23</ecNumber>
        </recommendedName>
        <alternativeName>
            <fullName evidence="18">N-acetylglucosamine-1-phosphate uridyltransferase</fullName>
        </alternativeName>
    </domain>
    <domain>
        <recommendedName>
            <fullName evidence="18">Glucosamine-1-phosphate N-acetyltransferase</fullName>
            <ecNumber evidence="18">2.3.1.157</ecNumber>
        </recommendedName>
    </domain>
</protein>
<organism evidence="20 21">
    <name type="scientific">Nakamurella multipartita (strain ATCC 700099 / DSM 44233 / CIP 104796 / JCM 9543 / NBRC 105858 / Y-104)</name>
    <name type="common">Microsphaera multipartita</name>
    <dbReference type="NCBI Taxonomy" id="479431"/>
    <lineage>
        <taxon>Bacteria</taxon>
        <taxon>Bacillati</taxon>
        <taxon>Actinomycetota</taxon>
        <taxon>Actinomycetes</taxon>
        <taxon>Nakamurellales</taxon>
        <taxon>Nakamurellaceae</taxon>
        <taxon>Nakamurella</taxon>
    </lineage>
</organism>
<feature type="region of interest" description="Linker" evidence="18">
    <location>
        <begin position="252"/>
        <end position="272"/>
    </location>
</feature>
<feature type="region of interest" description="N-acetyltransferase" evidence="18">
    <location>
        <begin position="273"/>
        <end position="503"/>
    </location>
</feature>
<comment type="pathway">
    <text evidence="18">Bacterial outer membrane biogenesis; LPS lipid A biosynthesis.</text>
</comment>
<dbReference type="InParanoid" id="C8X6Q7"/>
<dbReference type="InterPro" id="IPR038009">
    <property type="entry name" value="GlmU_C_LbH"/>
</dbReference>
<feature type="binding site" evidence="18">
    <location>
        <position position="249"/>
    </location>
    <ligand>
        <name>Mg(2+)</name>
        <dbReference type="ChEBI" id="CHEBI:18420"/>
    </ligand>
</feature>
<keyword evidence="12 18" id="KW-0511">Multifunctional enzyme</keyword>
<dbReference type="Gene3D" id="2.160.10.10">
    <property type="entry name" value="Hexapeptide repeat proteins"/>
    <property type="match status" value="1"/>
</dbReference>
<evidence type="ECO:0000256" key="8">
    <source>
        <dbReference type="ARBA" id="ARBA00022737"/>
    </source>
</evidence>
<dbReference type="EC" id="2.7.7.23" evidence="18"/>
<dbReference type="InterPro" id="IPR001451">
    <property type="entry name" value="Hexapep"/>
</dbReference>
<feature type="binding site" evidence="18">
    <location>
        <position position="176"/>
    </location>
    <ligand>
        <name>UDP-N-acetyl-alpha-D-glucosamine</name>
        <dbReference type="ChEBI" id="CHEBI:57705"/>
    </ligand>
</feature>
<feature type="binding site" evidence="18">
    <location>
        <position position="249"/>
    </location>
    <ligand>
        <name>UDP-N-acetyl-alpha-D-glucosamine</name>
        <dbReference type="ChEBI" id="CHEBI:57705"/>
    </ligand>
</feature>
<dbReference type="GO" id="GO:0016020">
    <property type="term" value="C:membrane"/>
    <property type="evidence" value="ECO:0007669"/>
    <property type="project" value="GOC"/>
</dbReference>
<accession>C8X6Q7</accession>
<keyword evidence="13 18" id="KW-0012">Acyltransferase</keyword>
<dbReference type="UniPathway" id="UPA00973"/>